<dbReference type="GeneID" id="80517294"/>
<dbReference type="EMBL" id="MF405918">
    <property type="protein sequence ID" value="QKU33990.1"/>
    <property type="molecule type" value="Genomic_DNA"/>
</dbReference>
<protein>
    <submittedName>
        <fullName evidence="2">Uncharacterized protein</fullName>
    </submittedName>
</protein>
<sequence length="183" mass="21049">MSNYYYYPTVSPDVSVYVPVVNVDDQSYNNLYGYSMLSQIYENILNAITNYPFSYNFKIKDNINTEIKNKLERLKKAEDDLRKALKNEDLKKQLQVASRGYIDPDRIPDKYLPSVLEKHSNLLGLTSTYNSKVKNLVNILQKINDVVYEKTGGQYGVTMSVNTTPSTPPIDIYPPYPVYATIY</sequence>
<keyword evidence="1" id="KW-0175">Coiled coil</keyword>
<reference evidence="2" key="1">
    <citation type="submission" date="2017-06" db="EMBL/GenBank/DDBJ databases">
        <authorList>
            <person name="Assis F.L."/>
            <person name="Abrahao J.S."/>
            <person name="Silva L."/>
            <person name="Khalil J.B."/>
            <person name="Rodrigues R."/>
            <person name="Silva L.S."/>
            <person name="Boratto P."/>
            <person name="Andrade M."/>
            <person name="Kroon E.G."/>
            <person name="Ribeiro B."/>
            <person name="Bergier I."/>
            <person name="Seligmann H."/>
            <person name="Ghigo E."/>
            <person name="Colson P."/>
            <person name="Levasseur A."/>
            <person name="Raoult D."/>
            <person name="Scola B.L."/>
        </authorList>
    </citation>
    <scope>NUCLEOTIDE SEQUENCE</scope>
    <source>
        <strain evidence="2">Deep ocean</strain>
    </source>
</reference>
<accession>A0A6N1NGY6</accession>
<name>A0A6N1NGY6_9VIRU</name>
<evidence type="ECO:0000256" key="1">
    <source>
        <dbReference type="SAM" id="Coils"/>
    </source>
</evidence>
<proteinExistence type="predicted"/>
<feature type="coiled-coil region" evidence="1">
    <location>
        <begin position="60"/>
        <end position="94"/>
    </location>
</feature>
<reference evidence="2" key="2">
    <citation type="journal article" date="2018" name="Nat. Commun.">
        <title>Tailed giant Tupanvirus possesses the most complete translational apparatus of the known virosphere.</title>
        <authorList>
            <person name="Abrahao J."/>
            <person name="Silva L."/>
            <person name="Silva L.S."/>
            <person name="Khalil J.Y.B."/>
            <person name="Rodrigues R."/>
            <person name="Arantes T."/>
            <person name="Assis F."/>
            <person name="Boratto P."/>
            <person name="Andrade M."/>
            <person name="Kroon E.G."/>
            <person name="Ribeiro B."/>
            <person name="Bergier I."/>
            <person name="Seligmann H."/>
            <person name="Ghigo E."/>
            <person name="Colson P."/>
            <person name="Levasseur A."/>
            <person name="Kroemer G."/>
            <person name="Raoult D."/>
            <person name="La Scola B."/>
        </authorList>
    </citation>
    <scope>NUCLEOTIDE SEQUENCE [LARGE SCALE GENOMIC DNA]</scope>
    <source>
        <strain evidence="2">Deep ocean</strain>
    </source>
</reference>
<dbReference type="KEGG" id="vg:80517294"/>
<dbReference type="RefSeq" id="YP_010780603.1">
    <property type="nucleotide sequence ID" value="NC_075038.1"/>
</dbReference>
<evidence type="ECO:0000313" key="2">
    <source>
        <dbReference type="EMBL" id="QKU33990.1"/>
    </source>
</evidence>
<organism evidence="2">
    <name type="scientific">Tupanvirus deep ocean</name>
    <dbReference type="NCBI Taxonomy" id="2126984"/>
    <lineage>
        <taxon>Viruses</taxon>
        <taxon>Varidnaviria</taxon>
        <taxon>Bamfordvirae</taxon>
        <taxon>Nucleocytoviricota</taxon>
        <taxon>Megaviricetes</taxon>
        <taxon>Imitervirales</taxon>
        <taxon>Mimiviridae</taxon>
        <taxon>Megamimivirinae</taxon>
        <taxon>Tupanvirus</taxon>
        <taxon>Tupanvirus altamarinense</taxon>
    </lineage>
</organism>